<reference evidence="2 3" key="1">
    <citation type="journal article" date="2013" name="PLoS Pathog.">
        <title>Genomic analysis of the Kiwifruit pathogen Pseudomonas syringae pv. actinidiae provides insight into the origins of an emergent plant disease.</title>
        <authorList>
            <person name="McCann H.C."/>
            <person name="Rikkerink E.H."/>
            <person name="Bertels F."/>
            <person name="Fiers M."/>
            <person name="Lu A."/>
            <person name="Rees-George J."/>
            <person name="Andersen M.T."/>
            <person name="Gleave A.P."/>
            <person name="Haubold B."/>
            <person name="Wohlers M.W."/>
            <person name="Guttman D.S."/>
            <person name="Wang P.W."/>
            <person name="Straub C."/>
            <person name="Vanneste J.L."/>
            <person name="Rainey P.B."/>
            <person name="Templeton M.D."/>
        </authorList>
    </citation>
    <scope>NUCLEOTIDE SEQUENCE [LARGE SCALE GENOMIC DNA]</scope>
    <source>
        <strain evidence="2 3">ICMP 19096</strain>
    </source>
</reference>
<dbReference type="EMBL" id="AOKF01003743">
    <property type="protein sequence ID" value="EPN32405.1"/>
    <property type="molecule type" value="Genomic_DNA"/>
</dbReference>
<dbReference type="InterPro" id="IPR022998">
    <property type="entry name" value="ThiamineP_synth_TenI"/>
</dbReference>
<dbReference type="AlphaFoldDB" id="A0A656JJS5"/>
<dbReference type="Pfam" id="PF02581">
    <property type="entry name" value="TMP-TENI"/>
    <property type="match status" value="1"/>
</dbReference>
<sequence>MIAQVRAKVHLPIAVIGGITLENAPQLVEHGADLLAVVHGLFGADNTQEVTRRAKAFMALL</sequence>
<dbReference type="InterPro" id="IPR036206">
    <property type="entry name" value="ThiamineP_synth_sf"/>
</dbReference>
<keyword evidence="2" id="KW-0808">Transferase</keyword>
<dbReference type="SUPFAM" id="SSF51391">
    <property type="entry name" value="Thiamin phosphate synthase"/>
    <property type="match status" value="1"/>
</dbReference>
<name>A0A656JJS5_PSESF</name>
<protein>
    <submittedName>
        <fullName evidence="2">Thiamine-phosphate pyrophosphorylase</fullName>
        <ecNumber evidence="2">2.5.1.3</ecNumber>
    </submittedName>
</protein>
<dbReference type="Proteomes" id="UP000018849">
    <property type="component" value="Unassembled WGS sequence"/>
</dbReference>
<dbReference type="InterPro" id="IPR013785">
    <property type="entry name" value="Aldolase_TIM"/>
</dbReference>
<feature type="domain" description="Thiamine phosphate synthase/TenI" evidence="1">
    <location>
        <begin position="2"/>
        <end position="40"/>
    </location>
</feature>
<organism evidence="2 3">
    <name type="scientific">Pseudomonas syringae pv. actinidiae ICMP 19096</name>
    <dbReference type="NCBI Taxonomy" id="1194405"/>
    <lineage>
        <taxon>Bacteria</taxon>
        <taxon>Pseudomonadati</taxon>
        <taxon>Pseudomonadota</taxon>
        <taxon>Gammaproteobacteria</taxon>
        <taxon>Pseudomonadales</taxon>
        <taxon>Pseudomonadaceae</taxon>
        <taxon>Pseudomonas</taxon>
        <taxon>Pseudomonas syringae</taxon>
    </lineage>
</organism>
<evidence type="ECO:0000259" key="1">
    <source>
        <dbReference type="Pfam" id="PF02581"/>
    </source>
</evidence>
<evidence type="ECO:0000313" key="2">
    <source>
        <dbReference type="EMBL" id="EPN32405.1"/>
    </source>
</evidence>
<evidence type="ECO:0000313" key="3">
    <source>
        <dbReference type="Proteomes" id="UP000018849"/>
    </source>
</evidence>
<dbReference type="GO" id="GO:0004789">
    <property type="term" value="F:thiamine-phosphate diphosphorylase activity"/>
    <property type="evidence" value="ECO:0007669"/>
    <property type="project" value="UniProtKB-EC"/>
</dbReference>
<proteinExistence type="predicted"/>
<comment type="caution">
    <text evidence="2">The sequence shown here is derived from an EMBL/GenBank/DDBJ whole genome shotgun (WGS) entry which is preliminary data.</text>
</comment>
<dbReference type="EC" id="2.5.1.3" evidence="2"/>
<dbReference type="Gene3D" id="3.20.20.70">
    <property type="entry name" value="Aldolase class I"/>
    <property type="match status" value="1"/>
</dbReference>
<gene>
    <name evidence="2" type="primary">thiE</name>
    <name evidence="2" type="ORF">A245_44210</name>
</gene>
<dbReference type="GO" id="GO:0009228">
    <property type="term" value="P:thiamine biosynthetic process"/>
    <property type="evidence" value="ECO:0007669"/>
    <property type="project" value="UniProtKB-KW"/>
</dbReference>
<accession>A0A656JJS5</accession>